<dbReference type="Proteomes" id="UP000015105">
    <property type="component" value="Chromosome 4D"/>
</dbReference>
<proteinExistence type="predicted"/>
<reference evidence="2" key="4">
    <citation type="submission" date="2019-03" db="UniProtKB">
        <authorList>
            <consortium name="EnsemblPlants"/>
        </authorList>
    </citation>
    <scope>IDENTIFICATION</scope>
</reference>
<feature type="compositionally biased region" description="Low complexity" evidence="1">
    <location>
        <begin position="69"/>
        <end position="78"/>
    </location>
</feature>
<dbReference type="AlphaFoldDB" id="A0A453J6G6"/>
<feature type="compositionally biased region" description="Polar residues" evidence="1">
    <location>
        <begin position="143"/>
        <end position="162"/>
    </location>
</feature>
<reference evidence="2" key="3">
    <citation type="journal article" date="2017" name="Nature">
        <title>Genome sequence of the progenitor of the wheat D genome Aegilops tauschii.</title>
        <authorList>
            <person name="Luo M.C."/>
            <person name="Gu Y.Q."/>
            <person name="Puiu D."/>
            <person name="Wang H."/>
            <person name="Twardziok S.O."/>
            <person name="Deal K.R."/>
            <person name="Huo N."/>
            <person name="Zhu T."/>
            <person name="Wang L."/>
            <person name="Wang Y."/>
            <person name="McGuire P.E."/>
            <person name="Liu S."/>
            <person name="Long H."/>
            <person name="Ramasamy R.K."/>
            <person name="Rodriguez J.C."/>
            <person name="Van S.L."/>
            <person name="Yuan L."/>
            <person name="Wang Z."/>
            <person name="Xia Z."/>
            <person name="Xiao L."/>
            <person name="Anderson O.D."/>
            <person name="Ouyang S."/>
            <person name="Liang Y."/>
            <person name="Zimin A.V."/>
            <person name="Pertea G."/>
            <person name="Qi P."/>
            <person name="Bennetzen J.L."/>
            <person name="Dai X."/>
            <person name="Dawson M.W."/>
            <person name="Muller H.G."/>
            <person name="Kugler K."/>
            <person name="Rivarola-Duarte L."/>
            <person name="Spannagl M."/>
            <person name="Mayer K.F.X."/>
            <person name="Lu F.H."/>
            <person name="Bevan M.W."/>
            <person name="Leroy P."/>
            <person name="Li P."/>
            <person name="You F.M."/>
            <person name="Sun Q."/>
            <person name="Liu Z."/>
            <person name="Lyons E."/>
            <person name="Wicker T."/>
            <person name="Salzberg S.L."/>
            <person name="Devos K.M."/>
            <person name="Dvorak J."/>
        </authorList>
    </citation>
    <scope>NUCLEOTIDE SEQUENCE [LARGE SCALE GENOMIC DNA]</scope>
    <source>
        <strain evidence="2">cv. AL8/78</strain>
    </source>
</reference>
<evidence type="ECO:0000313" key="2">
    <source>
        <dbReference type="EnsemblPlants" id="AET4Gv20813400.1"/>
    </source>
</evidence>
<keyword evidence="3" id="KW-1185">Reference proteome</keyword>
<evidence type="ECO:0000256" key="1">
    <source>
        <dbReference type="SAM" id="MobiDB-lite"/>
    </source>
</evidence>
<protein>
    <submittedName>
        <fullName evidence="2">Uncharacterized protein</fullName>
    </submittedName>
</protein>
<name>A0A453J6G6_AEGTS</name>
<dbReference type="EnsemblPlants" id="AET4Gv20813400.1">
    <property type="protein sequence ID" value="AET4Gv20813400.1"/>
    <property type="gene ID" value="AET4Gv20813400"/>
</dbReference>
<feature type="region of interest" description="Disordered" evidence="1">
    <location>
        <begin position="1"/>
        <end position="201"/>
    </location>
</feature>
<organism evidence="2 3">
    <name type="scientific">Aegilops tauschii subsp. strangulata</name>
    <name type="common">Goatgrass</name>
    <dbReference type="NCBI Taxonomy" id="200361"/>
    <lineage>
        <taxon>Eukaryota</taxon>
        <taxon>Viridiplantae</taxon>
        <taxon>Streptophyta</taxon>
        <taxon>Embryophyta</taxon>
        <taxon>Tracheophyta</taxon>
        <taxon>Spermatophyta</taxon>
        <taxon>Magnoliopsida</taxon>
        <taxon>Liliopsida</taxon>
        <taxon>Poales</taxon>
        <taxon>Poaceae</taxon>
        <taxon>BOP clade</taxon>
        <taxon>Pooideae</taxon>
        <taxon>Triticodae</taxon>
        <taxon>Triticeae</taxon>
        <taxon>Triticinae</taxon>
        <taxon>Aegilops</taxon>
    </lineage>
</organism>
<feature type="compositionally biased region" description="Basic and acidic residues" evidence="1">
    <location>
        <begin position="120"/>
        <end position="130"/>
    </location>
</feature>
<feature type="compositionally biased region" description="Polar residues" evidence="1">
    <location>
        <begin position="105"/>
        <end position="119"/>
    </location>
</feature>
<feature type="compositionally biased region" description="Low complexity" evidence="1">
    <location>
        <begin position="170"/>
        <end position="184"/>
    </location>
</feature>
<sequence>ELLPRALPPDRSHPKSLVPYLTAAAAPKSDRRQRPPPPQPRRRRRPPPPQLRHRPEPPSPPPPHPATPAPLAALNPSTAGGGPHHHSPAASSSHPTAADRRPPRRSQSLAPTTAQQRRSTPTDRGVEHRAGPLPLRPLRSSKQRASLFSGEQLTATSTSSPFPQAAERPSSSASSSATSTSTSSLWTGLPPEHPLSEHLPRASEMAVSKHWCRRDKANVVEMDITFGIPEVVGLLGAVLTSETALTDVFIKRLEEPPAPIDKCEGRMGVTEAVC</sequence>
<reference evidence="3" key="1">
    <citation type="journal article" date="2014" name="Science">
        <title>Ancient hybridizations among the ancestral genomes of bread wheat.</title>
        <authorList>
            <consortium name="International Wheat Genome Sequencing Consortium,"/>
            <person name="Marcussen T."/>
            <person name="Sandve S.R."/>
            <person name="Heier L."/>
            <person name="Spannagl M."/>
            <person name="Pfeifer M."/>
            <person name="Jakobsen K.S."/>
            <person name="Wulff B.B."/>
            <person name="Steuernagel B."/>
            <person name="Mayer K.F."/>
            <person name="Olsen O.A."/>
        </authorList>
    </citation>
    <scope>NUCLEOTIDE SEQUENCE [LARGE SCALE GENOMIC DNA]</scope>
    <source>
        <strain evidence="3">cv. AL8/78</strain>
    </source>
</reference>
<evidence type="ECO:0000313" key="3">
    <source>
        <dbReference type="Proteomes" id="UP000015105"/>
    </source>
</evidence>
<dbReference type="Gramene" id="AET4Gv20813400.1">
    <property type="protein sequence ID" value="AET4Gv20813400.1"/>
    <property type="gene ID" value="AET4Gv20813400"/>
</dbReference>
<reference evidence="2" key="5">
    <citation type="journal article" date="2021" name="G3 (Bethesda)">
        <title>Aegilops tauschii genome assembly Aet v5.0 features greater sequence contiguity and improved annotation.</title>
        <authorList>
            <person name="Wang L."/>
            <person name="Zhu T."/>
            <person name="Rodriguez J.C."/>
            <person name="Deal K.R."/>
            <person name="Dubcovsky J."/>
            <person name="McGuire P.E."/>
            <person name="Lux T."/>
            <person name="Spannagl M."/>
            <person name="Mayer K.F.X."/>
            <person name="Baldrich P."/>
            <person name="Meyers B.C."/>
            <person name="Huo N."/>
            <person name="Gu Y.Q."/>
            <person name="Zhou H."/>
            <person name="Devos K.M."/>
            <person name="Bennetzen J.L."/>
            <person name="Unver T."/>
            <person name="Budak H."/>
            <person name="Gulick P.J."/>
            <person name="Galiba G."/>
            <person name="Kalapos B."/>
            <person name="Nelson D.R."/>
            <person name="Li P."/>
            <person name="You F.M."/>
            <person name="Luo M.C."/>
            <person name="Dvorak J."/>
        </authorList>
    </citation>
    <scope>NUCLEOTIDE SEQUENCE [LARGE SCALE GENOMIC DNA]</scope>
    <source>
        <strain evidence="2">cv. AL8/78</strain>
    </source>
</reference>
<reference evidence="3" key="2">
    <citation type="journal article" date="2017" name="Nat. Plants">
        <title>The Aegilops tauschii genome reveals multiple impacts of transposons.</title>
        <authorList>
            <person name="Zhao G."/>
            <person name="Zou C."/>
            <person name="Li K."/>
            <person name="Wang K."/>
            <person name="Li T."/>
            <person name="Gao L."/>
            <person name="Zhang X."/>
            <person name="Wang H."/>
            <person name="Yang Z."/>
            <person name="Liu X."/>
            <person name="Jiang W."/>
            <person name="Mao L."/>
            <person name="Kong X."/>
            <person name="Jiao Y."/>
            <person name="Jia J."/>
        </authorList>
    </citation>
    <scope>NUCLEOTIDE SEQUENCE [LARGE SCALE GENOMIC DNA]</scope>
    <source>
        <strain evidence="3">cv. AL8/78</strain>
    </source>
</reference>
<feature type="compositionally biased region" description="Pro residues" evidence="1">
    <location>
        <begin position="57"/>
        <end position="68"/>
    </location>
</feature>
<accession>A0A453J6G6</accession>